<feature type="region of interest" description="Disordered" evidence="1">
    <location>
        <begin position="249"/>
        <end position="272"/>
    </location>
</feature>
<accession>M7BGP1</accession>
<dbReference type="STRING" id="8469.M7BGP1"/>
<reference evidence="3" key="1">
    <citation type="journal article" date="2013" name="Nat. Genet.">
        <title>The draft genomes of soft-shell turtle and green sea turtle yield insights into the development and evolution of the turtle-specific body plan.</title>
        <authorList>
            <person name="Wang Z."/>
            <person name="Pascual-Anaya J."/>
            <person name="Zadissa A."/>
            <person name="Li W."/>
            <person name="Niimura Y."/>
            <person name="Huang Z."/>
            <person name="Li C."/>
            <person name="White S."/>
            <person name="Xiong Z."/>
            <person name="Fang D."/>
            <person name="Wang B."/>
            <person name="Ming Y."/>
            <person name="Chen Y."/>
            <person name="Zheng Y."/>
            <person name="Kuraku S."/>
            <person name="Pignatelli M."/>
            <person name="Herrero J."/>
            <person name="Beal K."/>
            <person name="Nozawa M."/>
            <person name="Li Q."/>
            <person name="Wang J."/>
            <person name="Zhang H."/>
            <person name="Yu L."/>
            <person name="Shigenobu S."/>
            <person name="Wang J."/>
            <person name="Liu J."/>
            <person name="Flicek P."/>
            <person name="Searle S."/>
            <person name="Wang J."/>
            <person name="Kuratani S."/>
            <person name="Yin Y."/>
            <person name="Aken B."/>
            <person name="Zhang G."/>
            <person name="Irie N."/>
        </authorList>
    </citation>
    <scope>NUCLEOTIDE SEQUENCE [LARGE SCALE GENOMIC DNA]</scope>
</reference>
<dbReference type="InterPro" id="IPR039893">
    <property type="entry name" value="CEP120-like"/>
</dbReference>
<organism evidence="2 3">
    <name type="scientific">Chelonia mydas</name>
    <name type="common">Green sea-turtle</name>
    <name type="synonym">Chelonia agassizi</name>
    <dbReference type="NCBI Taxonomy" id="8469"/>
    <lineage>
        <taxon>Eukaryota</taxon>
        <taxon>Metazoa</taxon>
        <taxon>Chordata</taxon>
        <taxon>Craniata</taxon>
        <taxon>Vertebrata</taxon>
        <taxon>Euteleostomi</taxon>
        <taxon>Archelosauria</taxon>
        <taxon>Testudinata</taxon>
        <taxon>Testudines</taxon>
        <taxon>Cryptodira</taxon>
        <taxon>Durocryptodira</taxon>
        <taxon>Americhelydia</taxon>
        <taxon>Chelonioidea</taxon>
        <taxon>Cheloniidae</taxon>
        <taxon>Chelonia</taxon>
    </lineage>
</organism>
<dbReference type="PANTHER" id="PTHR21574">
    <property type="entry name" value="CENTROSOMAL PROTEIN OF 120 KDA"/>
    <property type="match status" value="1"/>
</dbReference>
<keyword evidence="3" id="KW-1185">Reference proteome</keyword>
<dbReference type="EMBL" id="KB531577">
    <property type="protein sequence ID" value="EMP34775.1"/>
    <property type="molecule type" value="Genomic_DNA"/>
</dbReference>
<evidence type="ECO:0000256" key="1">
    <source>
        <dbReference type="SAM" id="MobiDB-lite"/>
    </source>
</evidence>
<dbReference type="PANTHER" id="PTHR21574:SF0">
    <property type="entry name" value="CENTROSOMAL PROTEIN OF 120 KDA"/>
    <property type="match status" value="1"/>
</dbReference>
<feature type="compositionally biased region" description="Basic and acidic residues" evidence="1">
    <location>
        <begin position="249"/>
        <end position="266"/>
    </location>
</feature>
<evidence type="ECO:0000313" key="3">
    <source>
        <dbReference type="Proteomes" id="UP000031443"/>
    </source>
</evidence>
<proteinExistence type="predicted"/>
<evidence type="ECO:0008006" key="4">
    <source>
        <dbReference type="Google" id="ProtNLM"/>
    </source>
</evidence>
<dbReference type="Proteomes" id="UP000031443">
    <property type="component" value="Unassembled WGS sequence"/>
</dbReference>
<sequence>MHEVLVSDSSQLKKKELAHMQALAEEWKKRDKEREALVKKKVAEYTNLEEQLQKTLTDLEKRERQLVNAESELQRVKRELQAQHERNFQELQDSVRRVKEECAHQVELERSKIKQLEEDKVRLQQHFYEAENKYKILEKEFQQYKEQQCSKPEIRLQSEINLLTLEKVELERKLESATKSKLHYKQQWARALKELARLKQREQENAMARLKKQQQELEHMRLRYLAAEEKEVGKTERKELEDIRNELNRLKQQEDKKQSQDSRDISVEQAGSVHTRQLNESLDDYLTRLIEERDTLLRTGVYNHEDHIVSELDRQIREALAKRSSNK</sequence>
<protein>
    <recommendedName>
        <fullName evidence="4">Centrosomal protein of 120 kDa</fullName>
    </recommendedName>
</protein>
<dbReference type="AlphaFoldDB" id="M7BGP1"/>
<gene>
    <name evidence="2" type="ORF">UY3_08077</name>
</gene>
<name>M7BGP1_CHEMY</name>
<dbReference type="GO" id="GO:0022027">
    <property type="term" value="P:interkinetic nuclear migration"/>
    <property type="evidence" value="ECO:0007669"/>
    <property type="project" value="TreeGrafter"/>
</dbReference>
<dbReference type="GO" id="GO:0005813">
    <property type="term" value="C:centrosome"/>
    <property type="evidence" value="ECO:0007669"/>
    <property type="project" value="TreeGrafter"/>
</dbReference>
<evidence type="ECO:0000313" key="2">
    <source>
        <dbReference type="EMBL" id="EMP34775.1"/>
    </source>
</evidence>
<dbReference type="GO" id="GO:1903724">
    <property type="term" value="P:positive regulation of centriole elongation"/>
    <property type="evidence" value="ECO:0007669"/>
    <property type="project" value="TreeGrafter"/>
</dbReference>
<dbReference type="eggNOG" id="ENOG502QPT0">
    <property type="taxonomic scope" value="Eukaryota"/>
</dbReference>